<feature type="non-terminal residue" evidence="2">
    <location>
        <position position="1"/>
    </location>
</feature>
<comment type="caution">
    <text evidence="2">The sequence shown here is derived from an EMBL/GenBank/DDBJ whole genome shotgun (WGS) entry which is preliminary data.</text>
</comment>
<dbReference type="EMBL" id="SNRY01011952">
    <property type="protein sequence ID" value="KAA6303910.1"/>
    <property type="molecule type" value="Genomic_DNA"/>
</dbReference>
<organism evidence="2">
    <name type="scientific">termite gut metagenome</name>
    <dbReference type="NCBI Taxonomy" id="433724"/>
    <lineage>
        <taxon>unclassified sequences</taxon>
        <taxon>metagenomes</taxon>
        <taxon>organismal metagenomes</taxon>
    </lineage>
</organism>
<evidence type="ECO:0000256" key="1">
    <source>
        <dbReference type="SAM" id="MobiDB-lite"/>
    </source>
</evidence>
<accession>A0A5J4P4L7</accession>
<name>A0A5J4P4L7_9ZZZZ</name>
<feature type="region of interest" description="Disordered" evidence="1">
    <location>
        <begin position="1"/>
        <end position="30"/>
    </location>
</feature>
<proteinExistence type="predicted"/>
<dbReference type="AlphaFoldDB" id="A0A5J4P4L7"/>
<sequence>HTLPSEGSRLIPKETPKRRDRMGPNTGEGKTVVDMITSFFGIPLELKVRSRRE</sequence>
<protein>
    <submittedName>
        <fullName evidence="2">Uncharacterized protein</fullName>
    </submittedName>
</protein>
<gene>
    <name evidence="2" type="ORF">EZS27_044447</name>
</gene>
<reference evidence="2" key="1">
    <citation type="submission" date="2019-03" db="EMBL/GenBank/DDBJ databases">
        <title>Single cell metagenomics reveals metabolic interactions within the superorganism composed of flagellate Streblomastix strix and complex community of Bacteroidetes bacteria on its surface.</title>
        <authorList>
            <person name="Treitli S.C."/>
            <person name="Kolisko M."/>
            <person name="Husnik F."/>
            <person name="Keeling P."/>
            <person name="Hampl V."/>
        </authorList>
    </citation>
    <scope>NUCLEOTIDE SEQUENCE</scope>
    <source>
        <strain evidence="2">STM</strain>
    </source>
</reference>
<evidence type="ECO:0000313" key="2">
    <source>
        <dbReference type="EMBL" id="KAA6303910.1"/>
    </source>
</evidence>